<keyword evidence="10" id="KW-0732">Signal</keyword>
<evidence type="ECO:0000259" key="11">
    <source>
        <dbReference type="PROSITE" id="PS50215"/>
    </source>
</evidence>
<evidence type="ECO:0000256" key="6">
    <source>
        <dbReference type="ARBA" id="ARBA00023157"/>
    </source>
</evidence>
<dbReference type="GO" id="GO:0006313">
    <property type="term" value="P:DNA transposition"/>
    <property type="evidence" value="ECO:0007669"/>
    <property type="project" value="InterPro"/>
</dbReference>
<evidence type="ECO:0000256" key="9">
    <source>
        <dbReference type="PROSITE-ProRule" id="PRU00302"/>
    </source>
</evidence>
<dbReference type="Pfam" id="PF00084">
    <property type="entry name" value="Sushi"/>
    <property type="match status" value="3"/>
</dbReference>
<organism evidence="14 15">
    <name type="scientific">Intoshia linei</name>
    <dbReference type="NCBI Taxonomy" id="1819745"/>
    <lineage>
        <taxon>Eukaryota</taxon>
        <taxon>Metazoa</taxon>
        <taxon>Spiralia</taxon>
        <taxon>Lophotrochozoa</taxon>
        <taxon>Mesozoa</taxon>
        <taxon>Orthonectida</taxon>
        <taxon>Rhopaluridae</taxon>
        <taxon>Intoshia</taxon>
    </lineage>
</organism>
<dbReference type="Pfam" id="PF01549">
    <property type="entry name" value="ShK"/>
    <property type="match status" value="1"/>
</dbReference>
<dbReference type="PANTHER" id="PTHR11905:SF159">
    <property type="entry name" value="ADAM METALLOPROTEASE"/>
    <property type="match status" value="1"/>
</dbReference>
<evidence type="ECO:0000259" key="13">
    <source>
        <dbReference type="PROSITE" id="PS51670"/>
    </source>
</evidence>
<dbReference type="InterPro" id="IPR024079">
    <property type="entry name" value="MetalloPept_cat_dom_sf"/>
</dbReference>
<feature type="binding site" evidence="8">
    <location>
        <position position="1087"/>
    </location>
    <ligand>
        <name>Zn(2+)</name>
        <dbReference type="ChEBI" id="CHEBI:29105"/>
        <note>catalytic</note>
    </ligand>
</feature>
<evidence type="ECO:0000256" key="2">
    <source>
        <dbReference type="ARBA" id="ARBA00022723"/>
    </source>
</evidence>
<protein>
    <submittedName>
        <fullName evidence="14">Snake venom metalloproteinase neuwiedase</fullName>
    </submittedName>
</protein>
<dbReference type="Gene3D" id="3.40.1620.60">
    <property type="match status" value="1"/>
</dbReference>
<dbReference type="Proteomes" id="UP000078046">
    <property type="component" value="Unassembled WGS sequence"/>
</dbReference>
<dbReference type="GO" id="GO:0004222">
    <property type="term" value="F:metalloendopeptidase activity"/>
    <property type="evidence" value="ECO:0007669"/>
    <property type="project" value="InterPro"/>
</dbReference>
<dbReference type="CDD" id="cd00033">
    <property type="entry name" value="CCP"/>
    <property type="match status" value="1"/>
</dbReference>
<dbReference type="SMART" id="SM00032">
    <property type="entry name" value="CCP"/>
    <property type="match status" value="4"/>
</dbReference>
<dbReference type="OrthoDB" id="10035764at2759"/>
<dbReference type="InterPro" id="IPR001590">
    <property type="entry name" value="Peptidase_M12B"/>
</dbReference>
<evidence type="ECO:0000259" key="12">
    <source>
        <dbReference type="PROSITE" id="PS50923"/>
    </source>
</evidence>
<dbReference type="Pfam" id="PF13688">
    <property type="entry name" value="Reprolysin_5"/>
    <property type="match status" value="1"/>
</dbReference>
<evidence type="ECO:0000313" key="14">
    <source>
        <dbReference type="EMBL" id="OAF71358.1"/>
    </source>
</evidence>
<evidence type="ECO:0000256" key="4">
    <source>
        <dbReference type="ARBA" id="ARBA00022833"/>
    </source>
</evidence>
<dbReference type="PROSITE" id="PS51670">
    <property type="entry name" value="SHKT"/>
    <property type="match status" value="1"/>
</dbReference>
<dbReference type="PROSITE" id="PS50215">
    <property type="entry name" value="ADAM_MEPRO"/>
    <property type="match status" value="1"/>
</dbReference>
<accession>A0A177BAL3</accession>
<feature type="domain" description="Peptidase M12B" evidence="11">
    <location>
        <begin position="910"/>
        <end position="1133"/>
    </location>
</feature>
<dbReference type="InterPro" id="IPR000436">
    <property type="entry name" value="Sushi_SCR_CCP_dom"/>
</dbReference>
<keyword evidence="7" id="KW-0325">Glycoprotein</keyword>
<feature type="signal peptide" evidence="10">
    <location>
        <begin position="1"/>
        <end position="18"/>
    </location>
</feature>
<keyword evidence="4 8" id="KW-0862">Zinc</keyword>
<keyword evidence="5" id="KW-0482">Metalloprotease</keyword>
<keyword evidence="1" id="KW-0645">Protease</keyword>
<dbReference type="SUPFAM" id="SSF57535">
    <property type="entry name" value="Complement control module/SCR domain"/>
    <property type="match status" value="3"/>
</dbReference>
<dbReference type="InterPro" id="IPR003582">
    <property type="entry name" value="ShKT_dom"/>
</dbReference>
<dbReference type="Gene3D" id="3.40.390.10">
    <property type="entry name" value="Collagenase (Catalytic Domain)"/>
    <property type="match status" value="1"/>
</dbReference>
<evidence type="ECO:0000256" key="5">
    <source>
        <dbReference type="ARBA" id="ARBA00023049"/>
    </source>
</evidence>
<dbReference type="Pfam" id="PF17771">
    <property type="entry name" value="ADAMTS_CR_2"/>
    <property type="match status" value="1"/>
</dbReference>
<keyword evidence="3" id="KW-0378">Hydrolase</keyword>
<sequence>MKNSVIIFLVNLIWWVVSQNNQVCDLCLIEINNGAFSYERQGNIISFEIQCSLGFAMHFGNFVSRYSMSECNCDSGSWTVNPHHCHEIVCSNFNIPNTIKLVNLMEYNTVEIVHPLKGYQFVTDQNKFIDPIILRCDEDENWIGEYSLSDISTERRDCKLIEDHELNDPHDTKYCYKDGYTYKKLYMYNQFEIQYNSLQFIENGESAYFKYDGTFVPSKCMTGYELITSTNPQKCEILRCDSLINDNFNSYKADDNIIGTVAIVECTSESSIEGTNLTRGQVVCMENEIIISYTDFRYTILKKTKWDGHTCKEIICNHTEFPKIENGNLVIDSVTKFGKIICSEGFTLYNGKKEIQVQCLGTGWELLLDDYSCYQLICSYPTTIFNSRYVNIVRLTVGYKLEYECMPNYVFYVNDVLVELPLKKFYISCGENLKWSSHEASCQFKKCPVIKAIPNSSLNRDISEYFGTTVTINCNQNHEIAPKVNFVIITCGEDGQWNHDNVNGIECKSEKKCLQPEKIADTTLSTTNTTLNGIAEYKCKTDFHFNKKVFSLKKKCNETYDWEPLEIEKYDKIPKCKPIYCPIIKTWLNIKVNTTDRSVNTVVNITCRRGYRFKNFKEDYFINTCTKDSDWKLFNVRSCVQIIINEANMIRLDYKKNPCLTVLKVKIHSSISKKPSLKTVQRVLYRFGLYGRIASRKPFLKKFHRTNRFKRCKFKNLNLTSKNQSTRKMKQIINFTIFIGVLCSYCHPRKVNIVDIKETLISNKHHPKNLHVEFDVDGQKTRLNLKRNNIFKNEFIPIMIDGYNFNDPLRVNRNLNHYIDTESQAVFNVESVPHHKGFKRYFTGTFIKDNKVIHVKPQQHGNHFIREIKDKKLFPDDYDVFLDIYNNLNKTILPEQRFQERNIYSDVKTFYVEIIFLLDDSIWSWLSSKTGTSENELDVKIREIFGHIMNGISMSFASINSQQYNIEIKPFLNSIVIHKTVEESYYVHGDSVIEPGIIPQYTILDGIKVLNKLGDWSVNFNDKRNWNSPDHVMLWTTYNIVDYGVIGYSYVAGICKPKYSISICEYSGIHSWKNGAHELGHNLGADHDGIDKACPSSDQYIMSPTKVPHIDYDDYLNTYTFSSCSVQKIYDTLMGNVDNYPRVCVFDKLCSHETNEKVDILPGEQFTRDEQCTHLMENTAKFCEEETKDICYKMYCKMSGYAFCRAKAGATLEGTKCGYNMWCREGECIQKYTVQINDDCENISIPKNVPTSCEDSEGYNCGVYVNEQPESCFVRSDISYYCCRTCHLNGLYEPTKAEYDSINPNTPEPTTTTIKPLEDNNFMCMDLYTYCEYWKGRGYCTYDLTKTMMEEICPRTCGVC</sequence>
<dbReference type="Gene3D" id="1.10.10.1940">
    <property type="match status" value="1"/>
</dbReference>
<feature type="binding site" evidence="8">
    <location>
        <position position="1077"/>
    </location>
    <ligand>
        <name>Zn(2+)</name>
        <dbReference type="ChEBI" id="CHEBI:29105"/>
        <note>catalytic</note>
    </ligand>
</feature>
<dbReference type="GO" id="GO:0003677">
    <property type="term" value="F:DNA binding"/>
    <property type="evidence" value="ECO:0007669"/>
    <property type="project" value="InterPro"/>
</dbReference>
<dbReference type="InterPro" id="IPR041645">
    <property type="entry name" value="ADAMTS_CR_2"/>
</dbReference>
<gene>
    <name evidence="14" type="ORF">A3Q56_00868</name>
</gene>
<keyword evidence="2 8" id="KW-0479">Metal-binding</keyword>
<keyword evidence="15" id="KW-1185">Reference proteome</keyword>
<feature type="domain" description="Sushi" evidence="12">
    <location>
        <begin position="445"/>
        <end position="509"/>
    </location>
</feature>
<name>A0A177BAL3_9BILA</name>
<evidence type="ECO:0000256" key="10">
    <source>
        <dbReference type="SAM" id="SignalP"/>
    </source>
</evidence>
<evidence type="ECO:0000256" key="8">
    <source>
        <dbReference type="PROSITE-ProRule" id="PRU00276"/>
    </source>
</evidence>
<dbReference type="SUPFAM" id="SSF55486">
    <property type="entry name" value="Metalloproteases ('zincins'), catalytic domain"/>
    <property type="match status" value="1"/>
</dbReference>
<dbReference type="PANTHER" id="PTHR11905">
    <property type="entry name" value="ADAM A DISINTEGRIN AND METALLOPROTEASE DOMAIN"/>
    <property type="match status" value="1"/>
</dbReference>
<evidence type="ECO:0000256" key="3">
    <source>
        <dbReference type="ARBA" id="ARBA00022801"/>
    </source>
</evidence>
<feature type="active site" evidence="8">
    <location>
        <position position="1078"/>
    </location>
</feature>
<keyword evidence="6" id="KW-1015">Disulfide bond</keyword>
<comment type="caution">
    <text evidence="8">Lacks conserved residue(s) required for the propagation of feature annotation.</text>
</comment>
<comment type="caution">
    <text evidence="14">The sequence shown here is derived from an EMBL/GenBank/DDBJ whole genome shotgun (WGS) entry which is preliminary data.</text>
</comment>
<reference evidence="14 15" key="1">
    <citation type="submission" date="2016-04" db="EMBL/GenBank/DDBJ databases">
        <title>The genome of Intoshia linei affirms orthonectids as highly simplified spiralians.</title>
        <authorList>
            <person name="Mikhailov K.V."/>
            <person name="Slusarev G.S."/>
            <person name="Nikitin M.A."/>
            <person name="Logacheva M.D."/>
            <person name="Penin A."/>
            <person name="Aleoshin V."/>
            <person name="Panchin Y.V."/>
        </authorList>
    </citation>
    <scope>NUCLEOTIDE SEQUENCE [LARGE SCALE GENOMIC DNA]</scope>
    <source>
        <strain evidence="14">Intl2013</strain>
        <tissue evidence="14">Whole animal</tissue>
    </source>
</reference>
<proteinExistence type="predicted"/>
<evidence type="ECO:0000256" key="1">
    <source>
        <dbReference type="ARBA" id="ARBA00022670"/>
    </source>
</evidence>
<evidence type="ECO:0000256" key="7">
    <source>
        <dbReference type="ARBA" id="ARBA00023180"/>
    </source>
</evidence>
<dbReference type="Pfam" id="PF01498">
    <property type="entry name" value="HTH_Tnp_Tc3_2"/>
    <property type="match status" value="1"/>
</dbReference>
<dbReference type="Gene3D" id="2.10.70.10">
    <property type="entry name" value="Complement Module, domain 1"/>
    <property type="match status" value="2"/>
</dbReference>
<dbReference type="GO" id="GO:0006509">
    <property type="term" value="P:membrane protein ectodomain proteolysis"/>
    <property type="evidence" value="ECO:0007669"/>
    <property type="project" value="TreeGrafter"/>
</dbReference>
<dbReference type="GO" id="GO:0015074">
    <property type="term" value="P:DNA integration"/>
    <property type="evidence" value="ECO:0007669"/>
    <property type="project" value="InterPro"/>
</dbReference>
<dbReference type="PROSITE" id="PS50923">
    <property type="entry name" value="SUSHI"/>
    <property type="match status" value="1"/>
</dbReference>
<feature type="binding site" evidence="8">
    <location>
        <position position="1081"/>
    </location>
    <ligand>
        <name>Zn(2+)</name>
        <dbReference type="ChEBI" id="CHEBI:29105"/>
        <note>catalytic</note>
    </ligand>
</feature>
<dbReference type="EMBL" id="LWCA01000058">
    <property type="protein sequence ID" value="OAF71358.1"/>
    <property type="molecule type" value="Genomic_DNA"/>
</dbReference>
<feature type="chain" id="PRO_5008056906" evidence="10">
    <location>
        <begin position="19"/>
        <end position="1360"/>
    </location>
</feature>
<feature type="domain" description="ShKT" evidence="13">
    <location>
        <begin position="1324"/>
        <end position="1360"/>
    </location>
</feature>
<dbReference type="InterPro" id="IPR002492">
    <property type="entry name" value="Transposase_Tc1-like"/>
</dbReference>
<dbReference type="GO" id="GO:0046872">
    <property type="term" value="F:metal ion binding"/>
    <property type="evidence" value="ECO:0007669"/>
    <property type="project" value="UniProtKB-KW"/>
</dbReference>
<evidence type="ECO:0000313" key="15">
    <source>
        <dbReference type="Proteomes" id="UP000078046"/>
    </source>
</evidence>
<dbReference type="InterPro" id="IPR035976">
    <property type="entry name" value="Sushi/SCR/CCP_sf"/>
</dbReference>
<keyword evidence="9" id="KW-0768">Sushi</keyword>